<dbReference type="PANTHER" id="PTHR47505">
    <property type="entry name" value="DNA UTILIZATION PROTEIN YHGH"/>
    <property type="match status" value="1"/>
</dbReference>
<dbReference type="Gene3D" id="3.40.50.2020">
    <property type="match status" value="1"/>
</dbReference>
<gene>
    <name evidence="3" type="ORF">A3A52_04205</name>
</gene>
<dbReference type="InterPro" id="IPR051910">
    <property type="entry name" value="ComF/GntX_DNA_util-trans"/>
</dbReference>
<dbReference type="PANTHER" id="PTHR47505:SF1">
    <property type="entry name" value="DNA UTILIZATION PROTEIN YHGH"/>
    <property type="match status" value="1"/>
</dbReference>
<organism evidence="3 4">
    <name type="scientific">Candidatus Woesebacteria bacterium RIFCSPLOWO2_01_FULL_39_14</name>
    <dbReference type="NCBI Taxonomy" id="1802518"/>
    <lineage>
        <taxon>Bacteria</taxon>
        <taxon>Candidatus Woeseibacteriota</taxon>
    </lineage>
</organism>
<feature type="domain" description="Phosphoribosyltransferase" evidence="2">
    <location>
        <begin position="159"/>
        <end position="219"/>
    </location>
</feature>
<name>A0A1F8BBY6_9BACT</name>
<dbReference type="EMBL" id="MGHE01000041">
    <property type="protein sequence ID" value="OGM61533.1"/>
    <property type="molecule type" value="Genomic_DNA"/>
</dbReference>
<dbReference type="CDD" id="cd06223">
    <property type="entry name" value="PRTases_typeI"/>
    <property type="match status" value="1"/>
</dbReference>
<proteinExistence type="inferred from homology"/>
<protein>
    <recommendedName>
        <fullName evidence="2">Phosphoribosyltransferase domain-containing protein</fullName>
    </recommendedName>
</protein>
<dbReference type="AlphaFoldDB" id="A0A1F8BBY6"/>
<dbReference type="SUPFAM" id="SSF53271">
    <property type="entry name" value="PRTase-like"/>
    <property type="match status" value="1"/>
</dbReference>
<sequence>MDLISLIFPKTCLGCGREGKYICRLCIDRLPLLKQLCPYCEKAALDGVTHSKCLKKLRLNGVFSVWAYEGVVRTAILKLKYKFAKEIAKELSEYMAIYLANQPIFPKNSILTPIPLYFLKENFRGFNQSELIGELLADQMGWNFNSDILIRKRLRRPQTELKGKERRENVRGVFAFNSKHKLTNQPINKSFVLFDDVYTTGSTLKEAAKVLKRRGAREVWGLTIAR</sequence>
<evidence type="ECO:0000313" key="4">
    <source>
        <dbReference type="Proteomes" id="UP000177060"/>
    </source>
</evidence>
<evidence type="ECO:0000259" key="2">
    <source>
        <dbReference type="Pfam" id="PF00156"/>
    </source>
</evidence>
<dbReference type="Proteomes" id="UP000177060">
    <property type="component" value="Unassembled WGS sequence"/>
</dbReference>
<dbReference type="Pfam" id="PF00156">
    <property type="entry name" value="Pribosyltran"/>
    <property type="match status" value="1"/>
</dbReference>
<comment type="similarity">
    <text evidence="1">Belongs to the ComF/GntX family.</text>
</comment>
<evidence type="ECO:0000313" key="3">
    <source>
        <dbReference type="EMBL" id="OGM61533.1"/>
    </source>
</evidence>
<reference evidence="3 4" key="1">
    <citation type="journal article" date="2016" name="Nat. Commun.">
        <title>Thousands of microbial genomes shed light on interconnected biogeochemical processes in an aquifer system.</title>
        <authorList>
            <person name="Anantharaman K."/>
            <person name="Brown C.T."/>
            <person name="Hug L.A."/>
            <person name="Sharon I."/>
            <person name="Castelle C.J."/>
            <person name="Probst A.J."/>
            <person name="Thomas B.C."/>
            <person name="Singh A."/>
            <person name="Wilkins M.J."/>
            <person name="Karaoz U."/>
            <person name="Brodie E.L."/>
            <person name="Williams K.H."/>
            <person name="Hubbard S.S."/>
            <person name="Banfield J.F."/>
        </authorList>
    </citation>
    <scope>NUCLEOTIDE SEQUENCE [LARGE SCALE GENOMIC DNA]</scope>
</reference>
<dbReference type="InterPro" id="IPR000836">
    <property type="entry name" value="PRTase_dom"/>
</dbReference>
<evidence type="ECO:0000256" key="1">
    <source>
        <dbReference type="ARBA" id="ARBA00008007"/>
    </source>
</evidence>
<accession>A0A1F8BBY6</accession>
<comment type="caution">
    <text evidence="3">The sequence shown here is derived from an EMBL/GenBank/DDBJ whole genome shotgun (WGS) entry which is preliminary data.</text>
</comment>
<dbReference type="InterPro" id="IPR029057">
    <property type="entry name" value="PRTase-like"/>
</dbReference>